<feature type="binding site" evidence="11 13">
    <location>
        <position position="238"/>
    </location>
    <ligand>
        <name>[2Fe-2S] cluster</name>
        <dbReference type="ChEBI" id="CHEBI:190135"/>
    </ligand>
</feature>
<proteinExistence type="inferred from homology"/>
<dbReference type="PANTHER" id="PTHR43513:SF3">
    <property type="entry name" value="DIHYDROOROTATE DEHYDROGENASE B (NAD(+)), ELECTRON TRANSFER SUBUNIT-RELATED"/>
    <property type="match status" value="1"/>
</dbReference>
<keyword evidence="7 11" id="KW-0665">Pyrimidine biosynthesis</keyword>
<comment type="subunit">
    <text evidence="11">Heterotetramer of 2 PyrK and 2 PyrD type B subunits.</text>
</comment>
<evidence type="ECO:0000313" key="15">
    <source>
        <dbReference type="EMBL" id="KPJ64983.1"/>
    </source>
</evidence>
<keyword evidence="9 11" id="KW-0408">Iron</keyword>
<evidence type="ECO:0000256" key="4">
    <source>
        <dbReference type="ARBA" id="ARBA00022714"/>
    </source>
</evidence>
<evidence type="ECO:0000256" key="3">
    <source>
        <dbReference type="ARBA" id="ARBA00022630"/>
    </source>
</evidence>
<dbReference type="PIRSF" id="PIRSF006816">
    <property type="entry name" value="Cyc3_hyd_g"/>
    <property type="match status" value="1"/>
</dbReference>
<feature type="binding site" evidence="11 13">
    <location>
        <position position="230"/>
    </location>
    <ligand>
        <name>[2Fe-2S] cluster</name>
        <dbReference type="ChEBI" id="CHEBI:190135"/>
    </ligand>
</feature>
<evidence type="ECO:0000256" key="2">
    <source>
        <dbReference type="ARBA" id="ARBA00022448"/>
    </source>
</evidence>
<dbReference type="GO" id="GO:0016491">
    <property type="term" value="F:oxidoreductase activity"/>
    <property type="evidence" value="ECO:0007669"/>
    <property type="project" value="InterPro"/>
</dbReference>
<dbReference type="InterPro" id="IPR019480">
    <property type="entry name" value="Dihydroorotate_DH_Fe-S-bd"/>
</dbReference>
<comment type="cofactor">
    <cofactor evidence="11 12">
        <name>FAD</name>
        <dbReference type="ChEBI" id="CHEBI:57692"/>
    </cofactor>
    <text evidence="11 12">Binds 1 FAD per subunit.</text>
</comment>
<keyword evidence="6 11" id="KW-0274">FAD</keyword>
<dbReference type="GO" id="GO:0044205">
    <property type="term" value="P:'de novo' UMP biosynthetic process"/>
    <property type="evidence" value="ECO:0007669"/>
    <property type="project" value="UniProtKB-UniRule"/>
</dbReference>
<evidence type="ECO:0000256" key="13">
    <source>
        <dbReference type="PIRSR" id="PIRSR006816-2"/>
    </source>
</evidence>
<evidence type="ECO:0000256" key="8">
    <source>
        <dbReference type="ARBA" id="ARBA00022982"/>
    </source>
</evidence>
<dbReference type="InterPro" id="IPR050353">
    <property type="entry name" value="PyrK_electron_transfer"/>
</dbReference>
<dbReference type="SUPFAM" id="SSF52343">
    <property type="entry name" value="Ferredoxin reductase-like, C-terminal NADP-linked domain"/>
    <property type="match status" value="1"/>
</dbReference>
<dbReference type="Proteomes" id="UP000051861">
    <property type="component" value="Unassembled WGS sequence"/>
</dbReference>
<evidence type="ECO:0000256" key="11">
    <source>
        <dbReference type="HAMAP-Rule" id="MF_01211"/>
    </source>
</evidence>
<dbReference type="UniPathway" id="UPA00070">
    <property type="reaction ID" value="UER00945"/>
</dbReference>
<dbReference type="InterPro" id="IPR001433">
    <property type="entry name" value="OxRdtase_FAD/NAD-bd"/>
</dbReference>
<dbReference type="AlphaFoldDB" id="A0A0S7XRD0"/>
<keyword evidence="2 11" id="KW-0813">Transport</keyword>
<dbReference type="PRINTS" id="PR00410">
    <property type="entry name" value="PHEHYDRXLASE"/>
</dbReference>
<comment type="pathway">
    <text evidence="11">Pyrimidine metabolism; UMP biosynthesis via de novo pathway; orotate from (S)-dihydroorotate (NAD(+) route): step 1/1.</text>
</comment>
<keyword evidence="5 11" id="KW-0479">Metal-binding</keyword>
<dbReference type="InterPro" id="IPR023455">
    <property type="entry name" value="Dihydroorotate_DHASE_ETsu"/>
</dbReference>
<comment type="cofactor">
    <cofactor evidence="13">
        <name>[2Fe-2S] cluster</name>
        <dbReference type="ChEBI" id="CHEBI:190135"/>
    </cofactor>
    <text evidence="13">Binds 1 [2Fe-2S] cluster per subunit.</text>
</comment>
<feature type="binding site" evidence="11 13">
    <location>
        <position position="235"/>
    </location>
    <ligand>
        <name>[2Fe-2S] cluster</name>
        <dbReference type="ChEBI" id="CHEBI:190135"/>
    </ligand>
</feature>
<accession>A0A0S7XRD0</accession>
<dbReference type="PANTHER" id="PTHR43513">
    <property type="entry name" value="DIHYDROOROTATE DEHYDROGENASE B (NAD(+)), ELECTRON TRANSFER SUBUNIT"/>
    <property type="match status" value="1"/>
</dbReference>
<evidence type="ECO:0000256" key="1">
    <source>
        <dbReference type="ARBA" id="ARBA00006422"/>
    </source>
</evidence>
<evidence type="ECO:0000256" key="10">
    <source>
        <dbReference type="ARBA" id="ARBA00023014"/>
    </source>
</evidence>
<dbReference type="Pfam" id="PF10418">
    <property type="entry name" value="DHODB_Fe-S_bind"/>
    <property type="match status" value="1"/>
</dbReference>
<dbReference type="Gene3D" id="2.10.240.10">
    <property type="entry name" value="Dihydroorotate dehydrogenase, electron transfer subunit"/>
    <property type="match status" value="1"/>
</dbReference>
<dbReference type="PROSITE" id="PS51384">
    <property type="entry name" value="FAD_FR"/>
    <property type="match status" value="1"/>
</dbReference>
<dbReference type="InterPro" id="IPR039261">
    <property type="entry name" value="FNR_nucleotide-bd"/>
</dbReference>
<dbReference type="CDD" id="cd06218">
    <property type="entry name" value="DHOD_e_trans"/>
    <property type="match status" value="1"/>
</dbReference>
<dbReference type="InterPro" id="IPR017938">
    <property type="entry name" value="Riboflavin_synthase-like_b-brl"/>
</dbReference>
<evidence type="ECO:0000256" key="12">
    <source>
        <dbReference type="PIRSR" id="PIRSR006816-1"/>
    </source>
</evidence>
<name>A0A0S7XRD0_UNCSA</name>
<dbReference type="SUPFAM" id="SSF63380">
    <property type="entry name" value="Riboflavin synthase domain-like"/>
    <property type="match status" value="1"/>
</dbReference>
<evidence type="ECO:0000256" key="6">
    <source>
        <dbReference type="ARBA" id="ARBA00022827"/>
    </source>
</evidence>
<organism evidence="15 16">
    <name type="scientific">candidate division WOR-1 bacterium DG_54_3</name>
    <dbReference type="NCBI Taxonomy" id="1703775"/>
    <lineage>
        <taxon>Bacteria</taxon>
        <taxon>Bacillati</taxon>
        <taxon>Saganbacteria</taxon>
    </lineage>
</organism>
<evidence type="ECO:0000313" key="16">
    <source>
        <dbReference type="Proteomes" id="UP000051861"/>
    </source>
</evidence>
<evidence type="ECO:0000256" key="5">
    <source>
        <dbReference type="ARBA" id="ARBA00022723"/>
    </source>
</evidence>
<keyword evidence="3 11" id="KW-0285">Flavoprotein</keyword>
<evidence type="ECO:0000256" key="7">
    <source>
        <dbReference type="ARBA" id="ARBA00022975"/>
    </source>
</evidence>
<feature type="binding site" evidence="11 12">
    <location>
        <begin position="77"/>
        <end position="78"/>
    </location>
    <ligand>
        <name>FAD</name>
        <dbReference type="ChEBI" id="CHEBI:57692"/>
    </ligand>
</feature>
<dbReference type="GO" id="GO:0051537">
    <property type="term" value="F:2 iron, 2 sulfur cluster binding"/>
    <property type="evidence" value="ECO:0007669"/>
    <property type="project" value="UniProtKB-KW"/>
</dbReference>
<comment type="function">
    <text evidence="11">Responsible for channeling the electrons from the oxidation of dihydroorotate from the FMN redox center in the PyrD type B subunit to the ultimate electron acceptor NAD(+).</text>
</comment>
<comment type="caution">
    <text evidence="11">Lacks conserved residue(s) required for the propagation of feature annotation.</text>
</comment>
<dbReference type="EMBL" id="LIZX01000151">
    <property type="protein sequence ID" value="KPJ64983.1"/>
    <property type="molecule type" value="Genomic_DNA"/>
</dbReference>
<dbReference type="GO" id="GO:0050660">
    <property type="term" value="F:flavin adenine dinucleotide binding"/>
    <property type="evidence" value="ECO:0007669"/>
    <property type="project" value="InterPro"/>
</dbReference>
<reference evidence="15 16" key="1">
    <citation type="journal article" date="2015" name="Microbiome">
        <title>Genomic resolution of linkages in carbon, nitrogen, and sulfur cycling among widespread estuary sediment bacteria.</title>
        <authorList>
            <person name="Baker B.J."/>
            <person name="Lazar C.S."/>
            <person name="Teske A.P."/>
            <person name="Dick G.J."/>
        </authorList>
    </citation>
    <scope>NUCLEOTIDE SEQUENCE [LARGE SCALE GENOMIC DNA]</scope>
    <source>
        <strain evidence="15">DG_54_3</strain>
    </source>
</reference>
<keyword evidence="10 11" id="KW-0411">Iron-sulfur</keyword>
<dbReference type="GO" id="GO:0046872">
    <property type="term" value="F:metal ion binding"/>
    <property type="evidence" value="ECO:0007669"/>
    <property type="project" value="UniProtKB-KW"/>
</dbReference>
<evidence type="ECO:0000259" key="14">
    <source>
        <dbReference type="PROSITE" id="PS51384"/>
    </source>
</evidence>
<feature type="binding site" evidence="11 12">
    <location>
        <begin position="53"/>
        <end position="56"/>
    </location>
    <ligand>
        <name>FAD</name>
        <dbReference type="ChEBI" id="CHEBI:57692"/>
    </ligand>
</feature>
<gene>
    <name evidence="11" type="primary">pyrK</name>
    <name evidence="15" type="ORF">AMJ44_11610</name>
</gene>
<dbReference type="PATRIC" id="fig|1703775.3.peg.1281"/>
<evidence type="ECO:0000256" key="9">
    <source>
        <dbReference type="ARBA" id="ARBA00023004"/>
    </source>
</evidence>
<dbReference type="Gene3D" id="2.40.30.10">
    <property type="entry name" value="Translation factors"/>
    <property type="match status" value="1"/>
</dbReference>
<sequence>MSIQENCRILDHQNVAPQHFKLTLSSAYIASHSEPGQFVNVKIGESYDPLLRRPLSVHRVSEEHKRFELLYEVIGRGTELLSKYSVGSELDILGPLGKGFAIDKKKEIAILVGGGMGVAPLLILADELRGKTKAIYVLIGAKTRNRVLCEQDFKGITDQVLVSTDDGSYGKKGFISDVLLDFIDNQLTTHNFQLSTIYACGPKEMLKAVVDIAFQKKIDCQVSMEQHMACGIGTCLGCVIRTKDGYKKVCDEGPVFEGKDVIWH</sequence>
<comment type="similarity">
    <text evidence="1 11">Belongs to the PyrK family.</text>
</comment>
<protein>
    <recommendedName>
        <fullName evidence="11">Dihydroorotate dehydrogenase B (NAD(+)), electron transfer subunit</fullName>
    </recommendedName>
    <alternativeName>
        <fullName evidence="11">Dihydroorotate oxidase B, electron transfer subunit</fullName>
    </alternativeName>
</protein>
<feature type="binding site" evidence="11 13">
    <location>
        <position position="250"/>
    </location>
    <ligand>
        <name>[2Fe-2S] cluster</name>
        <dbReference type="ChEBI" id="CHEBI:190135"/>
    </ligand>
</feature>
<dbReference type="InterPro" id="IPR012165">
    <property type="entry name" value="Cyt_c3_hydrogenase_gsu"/>
</dbReference>
<dbReference type="Pfam" id="PF00175">
    <property type="entry name" value="NAD_binding_1"/>
    <property type="match status" value="1"/>
</dbReference>
<feature type="domain" description="FAD-binding FR-type" evidence="14">
    <location>
        <begin position="2"/>
        <end position="102"/>
    </location>
</feature>
<dbReference type="GO" id="GO:0009055">
    <property type="term" value="F:electron transfer activity"/>
    <property type="evidence" value="ECO:0007669"/>
    <property type="project" value="UniProtKB-UniRule"/>
</dbReference>
<dbReference type="Gene3D" id="3.40.50.80">
    <property type="entry name" value="Nucleotide-binding domain of ferredoxin-NADP reductase (FNR) module"/>
    <property type="match status" value="1"/>
</dbReference>
<keyword evidence="4 11" id="KW-0001">2Fe-2S</keyword>
<dbReference type="InterPro" id="IPR017927">
    <property type="entry name" value="FAD-bd_FR_type"/>
</dbReference>
<keyword evidence="8 11" id="KW-0249">Electron transport</keyword>
<dbReference type="InterPro" id="IPR037117">
    <property type="entry name" value="Dihydroorotate_DH_ele_sf"/>
</dbReference>
<comment type="caution">
    <text evidence="15">The sequence shown here is derived from an EMBL/GenBank/DDBJ whole genome shotgun (WGS) entry which is preliminary data.</text>
</comment>
<dbReference type="HAMAP" id="MF_01211">
    <property type="entry name" value="DHODB_Fe_S_bind"/>
    <property type="match status" value="1"/>
</dbReference>
<comment type="cofactor">
    <cofactor evidence="11">
        <name>[2Fe-2S] cluster</name>
        <dbReference type="ChEBI" id="CHEBI:190135"/>
    </cofactor>
    <text evidence="11">Binds 1 [2Fe-2S] cluster per subunit.</text>
</comment>